<sequence length="130" mass="13584">MNGLIDFEIVTPIGVIYKGEVQSVTLPGSEGEFGVLKGHAALIASLKSGVITIEKADLKHELIAIDGGHAKVDENKIVVLAKGAIWISGSSESEIEKNLSQAKELIKSMSSDNVALAATLSKLDDIKASG</sequence>
<keyword evidence="10 11" id="KW-0066">ATP synthesis</keyword>
<keyword evidence="8 11" id="KW-0472">Membrane</keyword>
<dbReference type="CDD" id="cd12152">
    <property type="entry name" value="F1-ATPase_delta"/>
    <property type="match status" value="1"/>
</dbReference>
<keyword evidence="9 11" id="KW-0139">CF(1)</keyword>
<evidence type="ECO:0000256" key="9">
    <source>
        <dbReference type="ARBA" id="ARBA00023196"/>
    </source>
</evidence>
<gene>
    <name evidence="11 14" type="primary">atpC</name>
    <name evidence="14" type="ORF">CCUN_0483</name>
</gene>
<accession>A0A1W6BVN7</accession>
<evidence type="ECO:0000256" key="1">
    <source>
        <dbReference type="ARBA" id="ARBA00003543"/>
    </source>
</evidence>
<comment type="function">
    <text evidence="1 11">Produces ATP from ADP in the presence of a proton gradient across the membrane.</text>
</comment>
<comment type="subcellular location">
    <subcellularLocation>
        <location evidence="11">Cell membrane</location>
        <topology evidence="11">Peripheral membrane protein</topology>
    </subcellularLocation>
    <subcellularLocation>
        <location evidence="2">Endomembrane system</location>
        <topology evidence="2">Peripheral membrane protein</topology>
    </subcellularLocation>
</comment>
<dbReference type="Pfam" id="PF02823">
    <property type="entry name" value="ATP-synt_DE_N"/>
    <property type="match status" value="1"/>
</dbReference>
<keyword evidence="14" id="KW-0378">Hydrolase</keyword>
<dbReference type="GO" id="GO:0005524">
    <property type="term" value="F:ATP binding"/>
    <property type="evidence" value="ECO:0007669"/>
    <property type="project" value="UniProtKB-UniRule"/>
</dbReference>
<dbReference type="RefSeq" id="WP_027305968.1">
    <property type="nucleotide sequence ID" value="NZ_CP020867.1"/>
</dbReference>
<evidence type="ECO:0000256" key="7">
    <source>
        <dbReference type="ARBA" id="ARBA00023065"/>
    </source>
</evidence>
<evidence type="ECO:0000256" key="8">
    <source>
        <dbReference type="ARBA" id="ARBA00023136"/>
    </source>
</evidence>
<evidence type="ECO:0000256" key="5">
    <source>
        <dbReference type="ARBA" id="ARBA00022475"/>
    </source>
</evidence>
<protein>
    <recommendedName>
        <fullName evidence="11">ATP synthase epsilon chain</fullName>
    </recommendedName>
    <alternativeName>
        <fullName evidence="11">ATP synthase F1 sector epsilon subunit</fullName>
    </alternativeName>
    <alternativeName>
        <fullName evidence="11">F-ATPase epsilon subunit</fullName>
    </alternativeName>
</protein>
<dbReference type="PANTHER" id="PTHR13822:SF10">
    <property type="entry name" value="ATP SYNTHASE EPSILON CHAIN, CHLOROPLASTIC"/>
    <property type="match status" value="1"/>
</dbReference>
<dbReference type="GO" id="GO:0012505">
    <property type="term" value="C:endomembrane system"/>
    <property type="evidence" value="ECO:0007669"/>
    <property type="project" value="UniProtKB-SubCell"/>
</dbReference>
<keyword evidence="4 11" id="KW-0813">Transport</keyword>
<evidence type="ECO:0000256" key="3">
    <source>
        <dbReference type="ARBA" id="ARBA00005712"/>
    </source>
</evidence>
<dbReference type="eggNOG" id="COG0355">
    <property type="taxonomic scope" value="Bacteria"/>
</dbReference>
<keyword evidence="11" id="KW-0375">Hydrogen ion transport</keyword>
<dbReference type="STRING" id="1121267.CCUN_0483"/>
<dbReference type="InterPro" id="IPR001469">
    <property type="entry name" value="ATP_synth_F1_dsu/esu"/>
</dbReference>
<dbReference type="KEGG" id="ccun:CCUN_0483"/>
<dbReference type="PANTHER" id="PTHR13822">
    <property type="entry name" value="ATP SYNTHASE DELTA/EPSILON CHAIN"/>
    <property type="match status" value="1"/>
</dbReference>
<dbReference type="NCBIfam" id="TIGR01216">
    <property type="entry name" value="ATP_synt_epsi"/>
    <property type="match status" value="1"/>
</dbReference>
<name>A0A1W6BVN7_9BACT</name>
<dbReference type="AlphaFoldDB" id="A0A1W6BVN7"/>
<dbReference type="HAMAP" id="MF_00530">
    <property type="entry name" value="ATP_synth_epsil_bac"/>
    <property type="match status" value="1"/>
</dbReference>
<dbReference type="InterPro" id="IPR036771">
    <property type="entry name" value="ATPsynth_dsu/esu_N"/>
</dbReference>
<evidence type="ECO:0000256" key="11">
    <source>
        <dbReference type="HAMAP-Rule" id="MF_00530"/>
    </source>
</evidence>
<keyword evidence="6" id="KW-0997">Cell inner membrane</keyword>
<dbReference type="Gene3D" id="2.60.15.10">
    <property type="entry name" value="F0F1 ATP synthase delta/epsilon subunit, N-terminal"/>
    <property type="match status" value="1"/>
</dbReference>
<dbReference type="Proteomes" id="UP000192902">
    <property type="component" value="Chromosome"/>
</dbReference>
<evidence type="ECO:0000256" key="12">
    <source>
        <dbReference type="RuleBase" id="RU003656"/>
    </source>
</evidence>
<dbReference type="SUPFAM" id="SSF51344">
    <property type="entry name" value="Epsilon subunit of F1F0-ATP synthase N-terminal domain"/>
    <property type="match status" value="1"/>
</dbReference>
<evidence type="ECO:0000313" key="14">
    <source>
        <dbReference type="EMBL" id="ARJ56125.1"/>
    </source>
</evidence>
<comment type="subunit">
    <text evidence="11 12">F-type ATPases have 2 components, CF(1) - the catalytic core - and CF(0) - the membrane proton channel. CF(1) has five subunits: alpha(3), beta(3), gamma(1), delta(1), epsilon(1). CF(0) has three main subunits: a, b and c.</text>
</comment>
<reference evidence="14 15" key="1">
    <citation type="submission" date="2017-04" db="EMBL/GenBank/DDBJ databases">
        <title>Complete genome sequence of the Campylobacter cuniculorum type strain LMG24588.</title>
        <authorList>
            <person name="Miller W.G."/>
            <person name="Yee E."/>
            <person name="Revez J."/>
            <person name="Bono J.L."/>
            <person name="Rossi M."/>
        </authorList>
    </citation>
    <scope>NUCLEOTIDE SEQUENCE [LARGE SCALE GENOMIC DNA]</scope>
    <source>
        <strain evidence="14 15">LMG 24588</strain>
    </source>
</reference>
<evidence type="ECO:0000313" key="15">
    <source>
        <dbReference type="Proteomes" id="UP000192902"/>
    </source>
</evidence>
<evidence type="ECO:0000256" key="4">
    <source>
        <dbReference type="ARBA" id="ARBA00022448"/>
    </source>
</evidence>
<evidence type="ECO:0000259" key="13">
    <source>
        <dbReference type="Pfam" id="PF02823"/>
    </source>
</evidence>
<evidence type="ECO:0000256" key="10">
    <source>
        <dbReference type="ARBA" id="ARBA00023310"/>
    </source>
</evidence>
<organism evidence="14 15">
    <name type="scientific">Campylobacter cuniculorum DSM 23162 = LMG 24588</name>
    <dbReference type="NCBI Taxonomy" id="1121267"/>
    <lineage>
        <taxon>Bacteria</taxon>
        <taxon>Pseudomonadati</taxon>
        <taxon>Campylobacterota</taxon>
        <taxon>Epsilonproteobacteria</taxon>
        <taxon>Campylobacterales</taxon>
        <taxon>Campylobacteraceae</taxon>
        <taxon>Campylobacter</taxon>
    </lineage>
</organism>
<comment type="similarity">
    <text evidence="3 11 12">Belongs to the ATPase epsilon chain family.</text>
</comment>
<keyword evidence="7 11" id="KW-0406">Ion transport</keyword>
<dbReference type="GO" id="GO:0046933">
    <property type="term" value="F:proton-transporting ATP synthase activity, rotational mechanism"/>
    <property type="evidence" value="ECO:0007669"/>
    <property type="project" value="UniProtKB-UniRule"/>
</dbReference>
<evidence type="ECO:0000256" key="2">
    <source>
        <dbReference type="ARBA" id="ARBA00004184"/>
    </source>
</evidence>
<dbReference type="GO" id="GO:0005886">
    <property type="term" value="C:plasma membrane"/>
    <property type="evidence" value="ECO:0007669"/>
    <property type="project" value="UniProtKB-SubCell"/>
</dbReference>
<dbReference type="InterPro" id="IPR020546">
    <property type="entry name" value="ATP_synth_F1_dsu/esu_N"/>
</dbReference>
<keyword evidence="5 11" id="KW-1003">Cell membrane</keyword>
<dbReference type="EMBL" id="CP020867">
    <property type="protein sequence ID" value="ARJ56125.1"/>
    <property type="molecule type" value="Genomic_DNA"/>
</dbReference>
<dbReference type="GO" id="GO:0045259">
    <property type="term" value="C:proton-transporting ATP synthase complex"/>
    <property type="evidence" value="ECO:0007669"/>
    <property type="project" value="UniProtKB-KW"/>
</dbReference>
<dbReference type="OrthoDB" id="9799969at2"/>
<proteinExistence type="inferred from homology"/>
<evidence type="ECO:0000256" key="6">
    <source>
        <dbReference type="ARBA" id="ARBA00022519"/>
    </source>
</evidence>
<dbReference type="GO" id="GO:0016787">
    <property type="term" value="F:hydrolase activity"/>
    <property type="evidence" value="ECO:0007669"/>
    <property type="project" value="UniProtKB-KW"/>
</dbReference>
<feature type="domain" description="ATP synthase F1 complex delta/epsilon subunit N-terminal" evidence="13">
    <location>
        <begin position="6"/>
        <end position="84"/>
    </location>
</feature>